<comment type="caution">
    <text evidence="2">The sequence shown here is derived from an EMBL/GenBank/DDBJ whole genome shotgun (WGS) entry which is preliminary data.</text>
</comment>
<reference evidence="2 3" key="1">
    <citation type="submission" date="2018-10" db="EMBL/GenBank/DDBJ databases">
        <title>Genomic Encyclopedia of Archaeal and Bacterial Type Strains, Phase II (KMG-II): from individual species to whole genera.</title>
        <authorList>
            <person name="Goeker M."/>
        </authorList>
    </citation>
    <scope>NUCLEOTIDE SEQUENCE [LARGE SCALE GENOMIC DNA]</scope>
    <source>
        <strain evidence="2 3">DSM 11927</strain>
    </source>
</reference>
<organism evidence="2 3">
    <name type="scientific">Haloarcula quadrata</name>
    <dbReference type="NCBI Taxonomy" id="182779"/>
    <lineage>
        <taxon>Archaea</taxon>
        <taxon>Methanobacteriati</taxon>
        <taxon>Methanobacteriota</taxon>
        <taxon>Stenosarchaea group</taxon>
        <taxon>Halobacteria</taxon>
        <taxon>Halobacteriales</taxon>
        <taxon>Haloarculaceae</taxon>
        <taxon>Haloarcula</taxon>
    </lineage>
</organism>
<accession>A0A495QWJ6</accession>
<evidence type="ECO:0000313" key="2">
    <source>
        <dbReference type="EMBL" id="RKS78480.1"/>
    </source>
</evidence>
<feature type="compositionally biased region" description="Basic and acidic residues" evidence="1">
    <location>
        <begin position="194"/>
        <end position="203"/>
    </location>
</feature>
<proteinExistence type="predicted"/>
<dbReference type="Proteomes" id="UP000268233">
    <property type="component" value="Unassembled WGS sequence"/>
</dbReference>
<evidence type="ECO:0000313" key="3">
    <source>
        <dbReference type="Proteomes" id="UP000268233"/>
    </source>
</evidence>
<protein>
    <submittedName>
        <fullName evidence="2">Uncharacterized protein</fullName>
    </submittedName>
</protein>
<keyword evidence="3" id="KW-1185">Reference proteome</keyword>
<sequence length="203" mass="23342">MRSDEDDDCSTWRRQREIDERRQSFSLASNKVPEKSVAEDKNENCADEIGDEIEQCVSLSVGDEYWFETDSARRSVNNVLHEFPEDAHGNDTGNDPLLRVYAQPPREYVNKPTKNRRRVNMGQIVLPPDIVVRAEHPDSVCQHRCLYVNPLPRPKFNGTPPFQDVWQIRSPESDESIHNRPRAPPPDSLGEGYSDTRADRTPE</sequence>
<dbReference type="AlphaFoldDB" id="A0A495QWJ6"/>
<evidence type="ECO:0000256" key="1">
    <source>
        <dbReference type="SAM" id="MobiDB-lite"/>
    </source>
</evidence>
<feature type="compositionally biased region" description="Basic and acidic residues" evidence="1">
    <location>
        <begin position="32"/>
        <end position="43"/>
    </location>
</feature>
<feature type="region of interest" description="Disordered" evidence="1">
    <location>
        <begin position="20"/>
        <end position="43"/>
    </location>
</feature>
<name>A0A495QWJ6_9EURY</name>
<feature type="region of interest" description="Disordered" evidence="1">
    <location>
        <begin position="159"/>
        <end position="203"/>
    </location>
</feature>
<gene>
    <name evidence="2" type="ORF">BDK61_4145</name>
</gene>
<dbReference type="EMBL" id="RBWW01000002">
    <property type="protein sequence ID" value="RKS78480.1"/>
    <property type="molecule type" value="Genomic_DNA"/>
</dbReference>